<keyword evidence="6" id="KW-1185">Reference proteome</keyword>
<dbReference type="SUPFAM" id="SSF56112">
    <property type="entry name" value="Protein kinase-like (PK-like)"/>
    <property type="match status" value="1"/>
</dbReference>
<feature type="region of interest" description="Disordered" evidence="3">
    <location>
        <begin position="354"/>
        <end position="397"/>
    </location>
</feature>
<keyword evidence="5" id="KW-0418">Kinase</keyword>
<keyword evidence="5" id="KW-0808">Transferase</keyword>
<feature type="compositionally biased region" description="Low complexity" evidence="3">
    <location>
        <begin position="282"/>
        <end position="291"/>
    </location>
</feature>
<gene>
    <name evidence="5" type="ORF">FH715_04180</name>
</gene>
<keyword evidence="5" id="KW-0723">Serine/threonine-protein kinase</keyword>
<dbReference type="RefSeq" id="WP_139640766.1">
    <property type="nucleotide sequence ID" value="NZ_BAAAZS010000006.1"/>
</dbReference>
<dbReference type="OrthoDB" id="3870120at2"/>
<sequence length="562" mass="58231">MDGDDAKRVIDGRFQLVERLVSSEEASGAVWRARDLDLQREVVAKRVPFGGAEAGAEAGAGTEASPPEERALREARALAGLGHPHVATVLHLTVDREDSALWMVMERVVGRTLADRLADGPLAPAEAAALGRQVLSALRAAHAAGLRHGDVRPEHVVLRAEGGAVLTGFLSEGARRAEVSGGSDSFPSPEYLAPELIRGGDGGPAADLWALGVLLYVSVEGVHPLRRSTAMATLAAVLDGPPRATRAGALEPVLTALLVADPAARPSGEGADALLGAALAGGAPPSTVTSHVPPPPPRAFPAPPHPPTMTSGPPPPPPGPAPGPPPGRRHWPAVAAGVAVAALIVTVTVYALSSSSDDEDSAKGGDQPGVSESPPEDAEESSPEEEEPAEEIGGVRVQEAGVYRYELGDSSEAVPYDWTGPGPSALSVTVDQVESGEPGELSADIMGPVQSEGLKPVYLHVSLENLGGQALTVESNGWVGHLGTFTTFDEGSVPTASSRYAFGVDGGRGEFQGRHEDQVLPVGETADFWVIAAVPADEDPTLVYWKPDWDPMANGWVLWEIS</sequence>
<feature type="region of interest" description="Disordered" evidence="3">
    <location>
        <begin position="282"/>
        <end position="330"/>
    </location>
</feature>
<dbReference type="PROSITE" id="PS50011">
    <property type="entry name" value="PROTEIN_KINASE_DOM"/>
    <property type="match status" value="1"/>
</dbReference>
<dbReference type="InterPro" id="IPR000719">
    <property type="entry name" value="Prot_kinase_dom"/>
</dbReference>
<dbReference type="PANTHER" id="PTHR24346:SF30">
    <property type="entry name" value="MATERNAL EMBRYONIC LEUCINE ZIPPER KINASE"/>
    <property type="match status" value="1"/>
</dbReference>
<dbReference type="Proteomes" id="UP000311713">
    <property type="component" value="Unassembled WGS sequence"/>
</dbReference>
<keyword evidence="1" id="KW-0547">Nucleotide-binding</keyword>
<accession>A0A5C4VCE3</accession>
<evidence type="ECO:0000256" key="2">
    <source>
        <dbReference type="ARBA" id="ARBA00022840"/>
    </source>
</evidence>
<dbReference type="AlphaFoldDB" id="A0A5C4VCE3"/>
<dbReference type="Pfam" id="PF00069">
    <property type="entry name" value="Pkinase"/>
    <property type="match status" value="1"/>
</dbReference>
<evidence type="ECO:0000256" key="1">
    <source>
        <dbReference type="ARBA" id="ARBA00022741"/>
    </source>
</evidence>
<dbReference type="GO" id="GO:0004674">
    <property type="term" value="F:protein serine/threonine kinase activity"/>
    <property type="evidence" value="ECO:0007669"/>
    <property type="project" value="UniProtKB-KW"/>
</dbReference>
<dbReference type="InterPro" id="IPR011009">
    <property type="entry name" value="Kinase-like_dom_sf"/>
</dbReference>
<dbReference type="Gene3D" id="1.10.510.10">
    <property type="entry name" value="Transferase(Phosphotransferase) domain 1"/>
    <property type="match status" value="1"/>
</dbReference>
<evidence type="ECO:0000313" key="6">
    <source>
        <dbReference type="Proteomes" id="UP000311713"/>
    </source>
</evidence>
<reference evidence="5 6" key="1">
    <citation type="submission" date="2019-06" db="EMBL/GenBank/DDBJ databases">
        <title>Draft genome of Streptomyces sedi sp. JCM16909.</title>
        <authorList>
            <person name="Klykleung N."/>
            <person name="Tanasupawat S."/>
            <person name="Kudo T."/>
            <person name="Yuki M."/>
            <person name="Ohkuma M."/>
        </authorList>
    </citation>
    <scope>NUCLEOTIDE SEQUENCE [LARGE SCALE GENOMIC DNA]</scope>
    <source>
        <strain evidence="5 6">JCM 16909</strain>
    </source>
</reference>
<evidence type="ECO:0000256" key="3">
    <source>
        <dbReference type="SAM" id="MobiDB-lite"/>
    </source>
</evidence>
<keyword evidence="2" id="KW-0067">ATP-binding</keyword>
<dbReference type="CDD" id="cd14014">
    <property type="entry name" value="STKc_PknB_like"/>
    <property type="match status" value="1"/>
</dbReference>
<feature type="compositionally biased region" description="Acidic residues" evidence="3">
    <location>
        <begin position="374"/>
        <end position="390"/>
    </location>
</feature>
<dbReference type="GO" id="GO:0005524">
    <property type="term" value="F:ATP binding"/>
    <property type="evidence" value="ECO:0007669"/>
    <property type="project" value="UniProtKB-KW"/>
</dbReference>
<name>A0A5C4VCE3_9ACTN</name>
<comment type="caution">
    <text evidence="5">The sequence shown here is derived from an EMBL/GenBank/DDBJ whole genome shotgun (WGS) entry which is preliminary data.</text>
</comment>
<protein>
    <submittedName>
        <fullName evidence="5">Serine/threonine protein kinase</fullName>
    </submittedName>
</protein>
<evidence type="ECO:0000259" key="4">
    <source>
        <dbReference type="PROSITE" id="PS50011"/>
    </source>
</evidence>
<feature type="compositionally biased region" description="Pro residues" evidence="3">
    <location>
        <begin position="292"/>
        <end position="326"/>
    </location>
</feature>
<evidence type="ECO:0000313" key="5">
    <source>
        <dbReference type="EMBL" id="TNM33558.1"/>
    </source>
</evidence>
<proteinExistence type="predicted"/>
<dbReference type="SMART" id="SM00220">
    <property type="entry name" value="S_TKc"/>
    <property type="match status" value="1"/>
</dbReference>
<dbReference type="EMBL" id="VDGT01000002">
    <property type="protein sequence ID" value="TNM33558.1"/>
    <property type="molecule type" value="Genomic_DNA"/>
</dbReference>
<dbReference type="Gene3D" id="3.30.200.20">
    <property type="entry name" value="Phosphorylase Kinase, domain 1"/>
    <property type="match status" value="1"/>
</dbReference>
<dbReference type="PANTHER" id="PTHR24346">
    <property type="entry name" value="MAP/MICROTUBULE AFFINITY-REGULATING KINASE"/>
    <property type="match status" value="1"/>
</dbReference>
<dbReference type="GO" id="GO:0035556">
    <property type="term" value="P:intracellular signal transduction"/>
    <property type="evidence" value="ECO:0007669"/>
    <property type="project" value="TreeGrafter"/>
</dbReference>
<dbReference type="GO" id="GO:0005737">
    <property type="term" value="C:cytoplasm"/>
    <property type="evidence" value="ECO:0007669"/>
    <property type="project" value="TreeGrafter"/>
</dbReference>
<organism evidence="5 6">
    <name type="scientific">Streptomyces sedi</name>
    <dbReference type="NCBI Taxonomy" id="555059"/>
    <lineage>
        <taxon>Bacteria</taxon>
        <taxon>Bacillati</taxon>
        <taxon>Actinomycetota</taxon>
        <taxon>Actinomycetes</taxon>
        <taxon>Kitasatosporales</taxon>
        <taxon>Streptomycetaceae</taxon>
        <taxon>Streptomyces</taxon>
    </lineage>
</organism>
<feature type="domain" description="Protein kinase" evidence="4">
    <location>
        <begin position="16"/>
        <end position="275"/>
    </location>
</feature>